<evidence type="ECO:0000256" key="4">
    <source>
        <dbReference type="ARBA" id="ARBA00022553"/>
    </source>
</evidence>
<proteinExistence type="predicted"/>
<dbReference type="InterPro" id="IPR036890">
    <property type="entry name" value="HATPase_C_sf"/>
</dbReference>
<evidence type="ECO:0000256" key="3">
    <source>
        <dbReference type="ARBA" id="ARBA00012438"/>
    </source>
</evidence>
<reference evidence="14 15" key="1">
    <citation type="journal article" date="2011" name="J. Bacteriol.">
        <title>Genome sequence of 'Pedosphaera parvula' Ellin514, an aerobic Verrucomicrobial isolate from pasture soil.</title>
        <authorList>
            <person name="Kant R."/>
            <person name="van Passel M.W."/>
            <person name="Sangwan P."/>
            <person name="Palva A."/>
            <person name="Lucas S."/>
            <person name="Copeland A."/>
            <person name="Lapidus A."/>
            <person name="Glavina Del Rio T."/>
            <person name="Dalin E."/>
            <person name="Tice H."/>
            <person name="Bruce D."/>
            <person name="Goodwin L."/>
            <person name="Pitluck S."/>
            <person name="Chertkov O."/>
            <person name="Larimer F.W."/>
            <person name="Land M.L."/>
            <person name="Hauser L."/>
            <person name="Brettin T.S."/>
            <person name="Detter J.C."/>
            <person name="Han S."/>
            <person name="de Vos W.M."/>
            <person name="Janssen P.H."/>
            <person name="Smidt H."/>
        </authorList>
    </citation>
    <scope>NUCLEOTIDE SEQUENCE [LARGE SCALE GENOMIC DNA]</scope>
    <source>
        <strain evidence="14 15">Ellin514</strain>
    </source>
</reference>
<dbReference type="InterPro" id="IPR003660">
    <property type="entry name" value="HAMP_dom"/>
</dbReference>
<evidence type="ECO:0000313" key="14">
    <source>
        <dbReference type="EMBL" id="EEF61570.1"/>
    </source>
</evidence>
<evidence type="ECO:0000259" key="13">
    <source>
        <dbReference type="PROSITE" id="PS50885"/>
    </source>
</evidence>
<dbReference type="GO" id="GO:0000155">
    <property type="term" value="F:phosphorelay sensor kinase activity"/>
    <property type="evidence" value="ECO:0007669"/>
    <property type="project" value="InterPro"/>
</dbReference>
<evidence type="ECO:0000256" key="5">
    <source>
        <dbReference type="ARBA" id="ARBA00022679"/>
    </source>
</evidence>
<dbReference type="AlphaFoldDB" id="B9XF72"/>
<comment type="caution">
    <text evidence="14">The sequence shown here is derived from an EMBL/GenBank/DDBJ whole genome shotgun (WGS) entry which is preliminary data.</text>
</comment>
<dbReference type="Gene3D" id="1.10.287.130">
    <property type="match status" value="1"/>
</dbReference>
<dbReference type="SMART" id="SM00304">
    <property type="entry name" value="HAMP"/>
    <property type="match status" value="1"/>
</dbReference>
<dbReference type="STRING" id="320771.Cflav_PD4248"/>
<dbReference type="RefSeq" id="WP_007414462.1">
    <property type="nucleotide sequence ID" value="NZ_ABOX02000009.1"/>
</dbReference>
<feature type="domain" description="Histidine kinase" evidence="12">
    <location>
        <begin position="252"/>
        <end position="468"/>
    </location>
</feature>
<keyword evidence="6 11" id="KW-0812">Transmembrane</keyword>
<dbReference type="Pfam" id="PF00512">
    <property type="entry name" value="HisKA"/>
    <property type="match status" value="1"/>
</dbReference>
<dbReference type="Proteomes" id="UP000003688">
    <property type="component" value="Unassembled WGS sequence"/>
</dbReference>
<dbReference type="InterPro" id="IPR036097">
    <property type="entry name" value="HisK_dim/P_sf"/>
</dbReference>
<dbReference type="PANTHER" id="PTHR45436:SF5">
    <property type="entry name" value="SENSOR HISTIDINE KINASE TRCS"/>
    <property type="match status" value="1"/>
</dbReference>
<keyword evidence="10 11" id="KW-0472">Membrane</keyword>
<dbReference type="PROSITE" id="PS50109">
    <property type="entry name" value="HIS_KIN"/>
    <property type="match status" value="1"/>
</dbReference>
<dbReference type="SUPFAM" id="SSF47384">
    <property type="entry name" value="Homodimeric domain of signal transducing histidine kinase"/>
    <property type="match status" value="1"/>
</dbReference>
<dbReference type="Gene3D" id="6.10.340.10">
    <property type="match status" value="1"/>
</dbReference>
<organism evidence="14 15">
    <name type="scientific">Pedosphaera parvula (strain Ellin514)</name>
    <dbReference type="NCBI Taxonomy" id="320771"/>
    <lineage>
        <taxon>Bacteria</taxon>
        <taxon>Pseudomonadati</taxon>
        <taxon>Verrucomicrobiota</taxon>
        <taxon>Pedosphaerae</taxon>
        <taxon>Pedosphaerales</taxon>
        <taxon>Pedosphaeraceae</taxon>
        <taxon>Pedosphaera</taxon>
    </lineage>
</organism>
<dbReference type="Gene3D" id="3.30.565.10">
    <property type="entry name" value="Histidine kinase-like ATPase, C-terminal domain"/>
    <property type="match status" value="1"/>
</dbReference>
<dbReference type="PROSITE" id="PS50885">
    <property type="entry name" value="HAMP"/>
    <property type="match status" value="1"/>
</dbReference>
<evidence type="ECO:0000256" key="1">
    <source>
        <dbReference type="ARBA" id="ARBA00000085"/>
    </source>
</evidence>
<dbReference type="PRINTS" id="PR00344">
    <property type="entry name" value="BCTRLSENSOR"/>
</dbReference>
<feature type="domain" description="HAMP" evidence="13">
    <location>
        <begin position="191"/>
        <end position="244"/>
    </location>
</feature>
<dbReference type="FunFam" id="3.30.565.10:FF:000006">
    <property type="entry name" value="Sensor histidine kinase WalK"/>
    <property type="match status" value="1"/>
</dbReference>
<accession>B9XF72</accession>
<comment type="subcellular location">
    <subcellularLocation>
        <location evidence="2">Membrane</location>
    </subcellularLocation>
</comment>
<dbReference type="FunFam" id="1.10.287.130:FF:000001">
    <property type="entry name" value="Two-component sensor histidine kinase"/>
    <property type="match status" value="1"/>
</dbReference>
<evidence type="ECO:0000256" key="9">
    <source>
        <dbReference type="ARBA" id="ARBA00023012"/>
    </source>
</evidence>
<dbReference type="CDD" id="cd00075">
    <property type="entry name" value="HATPase"/>
    <property type="match status" value="1"/>
</dbReference>
<dbReference type="InterPro" id="IPR004358">
    <property type="entry name" value="Sig_transdc_His_kin-like_C"/>
</dbReference>
<evidence type="ECO:0000256" key="11">
    <source>
        <dbReference type="SAM" id="Phobius"/>
    </source>
</evidence>
<keyword evidence="8 11" id="KW-1133">Transmembrane helix</keyword>
<sequence length="480" mass="52835" precursor="true">MNTQSIRFRLVVWYAGLLIGVFVLLGYFMFTGVRVYLERSLGDAQVRRAQQIAVSLLANVEKTGETPVINEINSVFAPELSDRFIRIMRSDSSVMYASRNPKDLSFDASHVPVYTGAAKAGTWRKEPVPDGKELLIAAVPYRTPDGKKFVVEVGALFDPVQAVLNRLVILVAFALTAMVIVAITGGYWLVRKALAPVDQISKSAEQITLHNLRERLPVAKTGDELERLSISLNNMIVRLEDAFQQNRRFIADASHELRTPLTIMRGELEAIVIQNQIAPEVQTKAVSILEEVERLTRIVEGLFAISRLDAGEAQKEMVRFDLAKLATNTAEQMCLLAEDKGIVVRCDNAQEVMVEGDRARMKQVVVNLLDNAIKYTPSGGKVTLSVSAQSGRASLEVEDTGIGIPAEAKPRIFERFFRVDKARSRDLGGAGLGLSIVKSICAAHGGKVDFYSTEGKGSRFVVELPLSRSNNEMGEKTNGL</sequence>
<evidence type="ECO:0000256" key="8">
    <source>
        <dbReference type="ARBA" id="ARBA00022989"/>
    </source>
</evidence>
<evidence type="ECO:0000313" key="15">
    <source>
        <dbReference type="Proteomes" id="UP000003688"/>
    </source>
</evidence>
<evidence type="ECO:0000256" key="10">
    <source>
        <dbReference type="ARBA" id="ARBA00023136"/>
    </source>
</evidence>
<keyword evidence="5 14" id="KW-0808">Transferase</keyword>
<gene>
    <name evidence="14" type="ORF">Cflav_PD4248</name>
</gene>
<dbReference type="PANTHER" id="PTHR45436">
    <property type="entry name" value="SENSOR HISTIDINE KINASE YKOH"/>
    <property type="match status" value="1"/>
</dbReference>
<protein>
    <recommendedName>
        <fullName evidence="3">histidine kinase</fullName>
        <ecNumber evidence="3">2.7.13.3</ecNumber>
    </recommendedName>
</protein>
<dbReference type="EMBL" id="ABOX02000009">
    <property type="protein sequence ID" value="EEF61570.1"/>
    <property type="molecule type" value="Genomic_DNA"/>
</dbReference>
<name>B9XF72_PEDPL</name>
<dbReference type="InterPro" id="IPR050428">
    <property type="entry name" value="TCS_sensor_his_kinase"/>
</dbReference>
<dbReference type="EC" id="2.7.13.3" evidence="3"/>
<dbReference type="InterPro" id="IPR003661">
    <property type="entry name" value="HisK_dim/P_dom"/>
</dbReference>
<dbReference type="OrthoDB" id="9796330at2"/>
<dbReference type="SUPFAM" id="SSF158472">
    <property type="entry name" value="HAMP domain-like"/>
    <property type="match status" value="1"/>
</dbReference>
<keyword evidence="7 14" id="KW-0418">Kinase</keyword>
<evidence type="ECO:0000256" key="7">
    <source>
        <dbReference type="ARBA" id="ARBA00022777"/>
    </source>
</evidence>
<dbReference type="Pfam" id="PF00672">
    <property type="entry name" value="HAMP"/>
    <property type="match status" value="1"/>
</dbReference>
<evidence type="ECO:0000259" key="12">
    <source>
        <dbReference type="PROSITE" id="PS50109"/>
    </source>
</evidence>
<keyword evidence="9" id="KW-0902">Two-component regulatory system</keyword>
<dbReference type="InterPro" id="IPR003594">
    <property type="entry name" value="HATPase_dom"/>
</dbReference>
<keyword evidence="15" id="KW-1185">Reference proteome</keyword>
<keyword evidence="4" id="KW-0597">Phosphoprotein</keyword>
<dbReference type="GO" id="GO:0005886">
    <property type="term" value="C:plasma membrane"/>
    <property type="evidence" value="ECO:0007669"/>
    <property type="project" value="TreeGrafter"/>
</dbReference>
<dbReference type="SMART" id="SM00388">
    <property type="entry name" value="HisKA"/>
    <property type="match status" value="1"/>
</dbReference>
<dbReference type="Pfam" id="PF02518">
    <property type="entry name" value="HATPase_c"/>
    <property type="match status" value="1"/>
</dbReference>
<dbReference type="InterPro" id="IPR005467">
    <property type="entry name" value="His_kinase_dom"/>
</dbReference>
<dbReference type="CDD" id="cd06225">
    <property type="entry name" value="HAMP"/>
    <property type="match status" value="1"/>
</dbReference>
<dbReference type="SMART" id="SM00387">
    <property type="entry name" value="HATPase_c"/>
    <property type="match status" value="1"/>
</dbReference>
<dbReference type="CDD" id="cd00082">
    <property type="entry name" value="HisKA"/>
    <property type="match status" value="1"/>
</dbReference>
<feature type="transmembrane region" description="Helical" evidence="11">
    <location>
        <begin position="167"/>
        <end position="190"/>
    </location>
</feature>
<evidence type="ECO:0000256" key="2">
    <source>
        <dbReference type="ARBA" id="ARBA00004370"/>
    </source>
</evidence>
<evidence type="ECO:0000256" key="6">
    <source>
        <dbReference type="ARBA" id="ARBA00022692"/>
    </source>
</evidence>
<dbReference type="SUPFAM" id="SSF55874">
    <property type="entry name" value="ATPase domain of HSP90 chaperone/DNA topoisomerase II/histidine kinase"/>
    <property type="match status" value="1"/>
</dbReference>
<comment type="catalytic activity">
    <reaction evidence="1">
        <text>ATP + protein L-histidine = ADP + protein N-phospho-L-histidine.</text>
        <dbReference type="EC" id="2.7.13.3"/>
    </reaction>
</comment>
<feature type="transmembrane region" description="Helical" evidence="11">
    <location>
        <begin position="12"/>
        <end position="37"/>
    </location>
</feature>